<proteinExistence type="predicted"/>
<dbReference type="AlphaFoldDB" id="A0AAD1U7Z0"/>
<evidence type="ECO:0000313" key="2">
    <source>
        <dbReference type="EMBL" id="CAI2363771.1"/>
    </source>
</evidence>
<evidence type="ECO:0008006" key="4">
    <source>
        <dbReference type="Google" id="ProtNLM"/>
    </source>
</evidence>
<comment type="caution">
    <text evidence="2">The sequence shown here is derived from an EMBL/GenBank/DDBJ whole genome shotgun (WGS) entry which is preliminary data.</text>
</comment>
<gene>
    <name evidence="2" type="ORF">ECRASSUSDP1_LOCUS5110</name>
</gene>
<evidence type="ECO:0000313" key="3">
    <source>
        <dbReference type="Proteomes" id="UP001295684"/>
    </source>
</evidence>
<sequence>MIYLSLLILLVICNEICKVCSCFYKLHFIHSVHSKSCFPKNPRIKKCFSLEHHIELGSNSAEKFPNLKRVSNHCSCKFNIFRRNICSFCFDATLSKIRRYFRLHSFKFVMNISERIPTPQHCKCCEVFPTARINSSHHISGIENLFNDFCGEQCFVLYLIFLC</sequence>
<protein>
    <recommendedName>
        <fullName evidence="4">C2H2-type domain-containing protein</fullName>
    </recommendedName>
</protein>
<feature type="chain" id="PRO_5042078614" description="C2H2-type domain-containing protein" evidence="1">
    <location>
        <begin position="23"/>
        <end position="163"/>
    </location>
</feature>
<name>A0AAD1U7Z0_EUPCR</name>
<evidence type="ECO:0000256" key="1">
    <source>
        <dbReference type="SAM" id="SignalP"/>
    </source>
</evidence>
<organism evidence="2 3">
    <name type="scientific">Euplotes crassus</name>
    <dbReference type="NCBI Taxonomy" id="5936"/>
    <lineage>
        <taxon>Eukaryota</taxon>
        <taxon>Sar</taxon>
        <taxon>Alveolata</taxon>
        <taxon>Ciliophora</taxon>
        <taxon>Intramacronucleata</taxon>
        <taxon>Spirotrichea</taxon>
        <taxon>Hypotrichia</taxon>
        <taxon>Euplotida</taxon>
        <taxon>Euplotidae</taxon>
        <taxon>Moneuplotes</taxon>
    </lineage>
</organism>
<accession>A0AAD1U7Z0</accession>
<feature type="signal peptide" evidence="1">
    <location>
        <begin position="1"/>
        <end position="22"/>
    </location>
</feature>
<keyword evidence="1" id="KW-0732">Signal</keyword>
<keyword evidence="3" id="KW-1185">Reference proteome</keyword>
<dbReference type="Proteomes" id="UP001295684">
    <property type="component" value="Unassembled WGS sequence"/>
</dbReference>
<dbReference type="EMBL" id="CAMPGE010004922">
    <property type="protein sequence ID" value="CAI2363771.1"/>
    <property type="molecule type" value="Genomic_DNA"/>
</dbReference>
<reference evidence="2" key="1">
    <citation type="submission" date="2023-07" db="EMBL/GenBank/DDBJ databases">
        <authorList>
            <consortium name="AG Swart"/>
            <person name="Singh M."/>
            <person name="Singh A."/>
            <person name="Seah K."/>
            <person name="Emmerich C."/>
        </authorList>
    </citation>
    <scope>NUCLEOTIDE SEQUENCE</scope>
    <source>
        <strain evidence="2">DP1</strain>
    </source>
</reference>